<evidence type="ECO:0000256" key="3">
    <source>
        <dbReference type="ARBA" id="ARBA00022630"/>
    </source>
</evidence>
<dbReference type="Gene3D" id="3.50.50.60">
    <property type="entry name" value="FAD/NAD(P)-binding domain"/>
    <property type="match status" value="1"/>
</dbReference>
<comment type="subcellular location">
    <subcellularLocation>
        <location evidence="10">Cytoplasm</location>
    </subcellularLocation>
</comment>
<proteinExistence type="inferred from homology"/>
<evidence type="ECO:0000313" key="13">
    <source>
        <dbReference type="EMBL" id="QCZ93157.1"/>
    </source>
</evidence>
<dbReference type="PANTHER" id="PTHR13847:SF283">
    <property type="entry name" value="TRNA 5-METHYLAMINOMETHYL-2-THIOURIDINE BIOSYNTHESIS BIFUNCTIONAL PROTEIN MNMC"/>
    <property type="match status" value="1"/>
</dbReference>
<accession>A0A5B7YBP4</accession>
<keyword evidence="14" id="KW-1185">Reference proteome</keyword>
<sequence>MKTDHAKVHFNEQGTPVADDFDDVYFSNDSGIDETMHVFMAANQLPARWETHKLSHFVIAETGFGTGLNCLVAMQAFATFRQNNPHHPLKRLYLISTEKFPLQKADLQVALSHFKQVSQPAEALLSQYPCALAGCHRLQLDSFSTTLDIWMGDIHASLPQWHAPESGLVDAWFLDGFAPSKNPDMWTDALFSQMARLSKVSTTLATFTAAGFVKRGLQEAGFEIQKVKGFGRKRDMLAGHYAGCKQQDKSRFPRDWPYLRYLCEPLTPQHHVAVVGGGLAGAACALALVNRGIKVTLLTQNATLADGASGNPQGGFYPQLHSQPSPASQIQAHSFLYAKRAYQRLSHQAPYPCQWCGVLQMDFTDEVAVRHQKLTDNQYWPGALVRNVDAEQASEIAGIPLQCGGLFISEGGWISPPELVASMVEQAKETGLLEVLTDHVVSHIDSNDAATLHIDKQQKTLTYDHVVLATGADSINTLLNDLLPLRPVRGQVEAMPASSATLSNLQTVLCHKGYLTPQMLGRQAMGSTYVKEDMTTEVRASETQQNIDTHKKALSNQSWVEEIQTDGVARAATRLGLPDHQVACGSLPTTLDQQPVWQELAKGKQLSAMPAPKTSHIHLLTGLGSRGLTTAPLMADVLASQLCHQPLPLAESLLQATSPQRFIIRNTIRNRSQD</sequence>
<dbReference type="PANTHER" id="PTHR13847">
    <property type="entry name" value="SARCOSINE DEHYDROGENASE-RELATED"/>
    <property type="match status" value="1"/>
</dbReference>
<name>A0A5B7YBP4_9ALTE</name>
<dbReference type="InterPro" id="IPR006076">
    <property type="entry name" value="FAD-dep_OxRdtase"/>
</dbReference>
<dbReference type="GO" id="GO:0004808">
    <property type="term" value="F:tRNA (5-methylaminomethyl-2-thiouridylate)(34)-methyltransferase activity"/>
    <property type="evidence" value="ECO:0007669"/>
    <property type="project" value="UniProtKB-EC"/>
</dbReference>
<dbReference type="Pfam" id="PF01266">
    <property type="entry name" value="DAO"/>
    <property type="match status" value="1"/>
</dbReference>
<evidence type="ECO:0000313" key="14">
    <source>
        <dbReference type="Proteomes" id="UP000304912"/>
    </source>
</evidence>
<evidence type="ECO:0000256" key="7">
    <source>
        <dbReference type="ARBA" id="ARBA00022827"/>
    </source>
</evidence>
<dbReference type="GO" id="GO:0032259">
    <property type="term" value="P:methylation"/>
    <property type="evidence" value="ECO:0007669"/>
    <property type="project" value="UniProtKB-KW"/>
</dbReference>
<keyword evidence="5 10" id="KW-0949">S-adenosyl-L-methionine</keyword>
<dbReference type="EMBL" id="CP039852">
    <property type="protein sequence ID" value="QCZ93157.1"/>
    <property type="molecule type" value="Genomic_DNA"/>
</dbReference>
<feature type="region of interest" description="FAD-dependent cmnm(5)s(2)U34 oxidoreductase" evidence="10">
    <location>
        <begin position="275"/>
        <end position="674"/>
    </location>
</feature>
<dbReference type="InterPro" id="IPR008471">
    <property type="entry name" value="MnmC-like_methylTransf"/>
</dbReference>
<evidence type="ECO:0000256" key="10">
    <source>
        <dbReference type="HAMAP-Rule" id="MF_01102"/>
    </source>
</evidence>
<dbReference type="EC" id="1.5.-.-" evidence="10"/>
<comment type="cofactor">
    <cofactor evidence="10">
        <name>FAD</name>
        <dbReference type="ChEBI" id="CHEBI:57692"/>
    </cofactor>
</comment>
<keyword evidence="4 10" id="KW-0808">Transferase</keyword>
<dbReference type="HAMAP" id="MF_01102">
    <property type="entry name" value="MnmC"/>
    <property type="match status" value="1"/>
</dbReference>
<dbReference type="InterPro" id="IPR047785">
    <property type="entry name" value="tRNA_MNMC2"/>
</dbReference>
<dbReference type="NCBIfam" id="TIGR03197">
    <property type="entry name" value="MnmC_Cterm"/>
    <property type="match status" value="1"/>
</dbReference>
<dbReference type="GO" id="GO:0005737">
    <property type="term" value="C:cytoplasm"/>
    <property type="evidence" value="ECO:0007669"/>
    <property type="project" value="UniProtKB-SubCell"/>
</dbReference>
<evidence type="ECO:0000256" key="5">
    <source>
        <dbReference type="ARBA" id="ARBA00022691"/>
    </source>
</evidence>
<dbReference type="InterPro" id="IPR017610">
    <property type="entry name" value="tRNA_S-uridine_synth_MnmC_C"/>
</dbReference>
<dbReference type="Gene3D" id="3.30.9.10">
    <property type="entry name" value="D-Amino Acid Oxidase, subunit A, domain 2"/>
    <property type="match status" value="1"/>
</dbReference>
<feature type="domain" description="FAD dependent oxidoreductase" evidence="11">
    <location>
        <begin position="271"/>
        <end position="640"/>
    </location>
</feature>
<protein>
    <recommendedName>
        <fullName evidence="10">tRNA 5-methylaminomethyl-2-thiouridine biosynthesis bifunctional protein MnmC</fullName>
        <shortName evidence="10">tRNA mnm(5)s(2)U biosynthesis bifunctional protein</shortName>
    </recommendedName>
    <domain>
        <recommendedName>
            <fullName evidence="10">tRNA (mnm(5)s(2)U34)-methyltransferase</fullName>
            <ecNumber evidence="10">2.1.1.61</ecNumber>
        </recommendedName>
    </domain>
    <domain>
        <recommendedName>
            <fullName evidence="10">FAD-dependent cmnm(5)s(2)U34 oxidoreductase</fullName>
            <ecNumber evidence="10">1.5.-.-</ecNumber>
        </recommendedName>
    </domain>
</protein>
<evidence type="ECO:0000256" key="1">
    <source>
        <dbReference type="ARBA" id="ARBA00022490"/>
    </source>
</evidence>
<dbReference type="GO" id="GO:0050660">
    <property type="term" value="F:flavin adenine dinucleotide binding"/>
    <property type="evidence" value="ECO:0007669"/>
    <property type="project" value="UniProtKB-UniRule"/>
</dbReference>
<dbReference type="RefSeq" id="WP_139755904.1">
    <property type="nucleotide sequence ID" value="NZ_CP039852.1"/>
</dbReference>
<keyword evidence="9 10" id="KW-0511">Multifunctional enzyme</keyword>
<dbReference type="GO" id="GO:0002098">
    <property type="term" value="P:tRNA wobble uridine modification"/>
    <property type="evidence" value="ECO:0007669"/>
    <property type="project" value="TreeGrafter"/>
</dbReference>
<organism evidence="13 14">
    <name type="scientific">Salinimonas iocasae</name>
    <dbReference type="NCBI Taxonomy" id="2572577"/>
    <lineage>
        <taxon>Bacteria</taxon>
        <taxon>Pseudomonadati</taxon>
        <taxon>Pseudomonadota</taxon>
        <taxon>Gammaproteobacteria</taxon>
        <taxon>Alteromonadales</taxon>
        <taxon>Alteromonadaceae</taxon>
        <taxon>Alteromonas/Salinimonas group</taxon>
        <taxon>Salinimonas</taxon>
    </lineage>
</organism>
<keyword evidence="1 10" id="KW-0963">Cytoplasm</keyword>
<evidence type="ECO:0000256" key="8">
    <source>
        <dbReference type="ARBA" id="ARBA00023002"/>
    </source>
</evidence>
<dbReference type="GO" id="GO:0016645">
    <property type="term" value="F:oxidoreductase activity, acting on the CH-NH group of donors"/>
    <property type="evidence" value="ECO:0007669"/>
    <property type="project" value="InterPro"/>
</dbReference>
<comment type="catalytic activity">
    <reaction evidence="10">
        <text>5-aminomethyl-2-thiouridine(34) in tRNA + S-adenosyl-L-methionine = 5-methylaminomethyl-2-thiouridine(34) in tRNA + S-adenosyl-L-homocysteine + H(+)</text>
        <dbReference type="Rhea" id="RHEA:19569"/>
        <dbReference type="Rhea" id="RHEA-COMP:10195"/>
        <dbReference type="Rhea" id="RHEA-COMP:10197"/>
        <dbReference type="ChEBI" id="CHEBI:15378"/>
        <dbReference type="ChEBI" id="CHEBI:57856"/>
        <dbReference type="ChEBI" id="CHEBI:59789"/>
        <dbReference type="ChEBI" id="CHEBI:74454"/>
        <dbReference type="ChEBI" id="CHEBI:74455"/>
        <dbReference type="EC" id="2.1.1.61"/>
    </reaction>
</comment>
<dbReference type="Proteomes" id="UP000304912">
    <property type="component" value="Chromosome"/>
</dbReference>
<keyword evidence="3 10" id="KW-0285">Flavoprotein</keyword>
<dbReference type="NCBIfam" id="NF033855">
    <property type="entry name" value="tRNA_MNMC2"/>
    <property type="match status" value="1"/>
</dbReference>
<dbReference type="InterPro" id="IPR023032">
    <property type="entry name" value="tRNA_MAMT_biosynth_bifunc_MnmC"/>
</dbReference>
<feature type="region of interest" description="tRNA (mnm(5)s(2)U34)-methyltransferase" evidence="10">
    <location>
        <begin position="1"/>
        <end position="242"/>
    </location>
</feature>
<dbReference type="Gene3D" id="3.40.50.150">
    <property type="entry name" value="Vaccinia Virus protein VP39"/>
    <property type="match status" value="1"/>
</dbReference>
<comment type="similarity">
    <text evidence="10">In the N-terminal section; belongs to the methyltransferase superfamily. tRNA (mnm(5)s(2)U34)-methyltransferase family.</text>
</comment>
<keyword evidence="8 10" id="KW-0560">Oxidoreductase</keyword>
<dbReference type="InterPro" id="IPR036188">
    <property type="entry name" value="FAD/NAD-bd_sf"/>
</dbReference>
<comment type="function">
    <text evidence="10">Catalyzes the last two steps in the biosynthesis of 5-methylaminomethyl-2-thiouridine (mnm(5)s(2)U) at the wobble position (U34) in tRNA. Catalyzes the FAD-dependent demodification of cmnm(5)s(2)U34 to nm(5)s(2)U34, followed by the transfer of a methyl group from S-adenosyl-L-methionine to nm(5)s(2)U34, to form mnm(5)s(2)U34.</text>
</comment>
<reference evidence="13 14" key="1">
    <citation type="submission" date="2019-04" db="EMBL/GenBank/DDBJ databases">
        <title>Salinimonas iocasae sp. nov., a halophilic bacterium isolated from the outer tube casing of tubeworms in Okinawa Trough.</title>
        <authorList>
            <person name="Zhang H."/>
            <person name="Wang H."/>
            <person name="Li C."/>
        </authorList>
    </citation>
    <scope>NUCLEOTIDE SEQUENCE [LARGE SCALE GENOMIC DNA]</scope>
    <source>
        <strain evidence="13 14">KX18D6</strain>
    </source>
</reference>
<evidence type="ECO:0000256" key="6">
    <source>
        <dbReference type="ARBA" id="ARBA00022694"/>
    </source>
</evidence>
<comment type="similarity">
    <text evidence="10">In the C-terminal section; belongs to the DAO family.</text>
</comment>
<gene>
    <name evidence="10 13" type="primary">mnmC</name>
    <name evidence="13" type="ORF">FBQ74_06505</name>
</gene>
<dbReference type="EC" id="2.1.1.61" evidence="10"/>
<evidence type="ECO:0000256" key="9">
    <source>
        <dbReference type="ARBA" id="ARBA00023268"/>
    </source>
</evidence>
<feature type="domain" description="MnmC-like methyltransferase" evidence="12">
    <location>
        <begin position="117"/>
        <end position="240"/>
    </location>
</feature>
<dbReference type="KEGG" id="salk:FBQ74_06505"/>
<dbReference type="InterPro" id="IPR029063">
    <property type="entry name" value="SAM-dependent_MTases_sf"/>
</dbReference>
<keyword evidence="2 10" id="KW-0489">Methyltransferase</keyword>
<evidence type="ECO:0000259" key="11">
    <source>
        <dbReference type="Pfam" id="PF01266"/>
    </source>
</evidence>
<keyword evidence="7 10" id="KW-0274">FAD</keyword>
<dbReference type="AlphaFoldDB" id="A0A5B7YBP4"/>
<evidence type="ECO:0000256" key="4">
    <source>
        <dbReference type="ARBA" id="ARBA00022679"/>
    </source>
</evidence>
<dbReference type="Pfam" id="PF05430">
    <property type="entry name" value="Methyltransf_30"/>
    <property type="match status" value="1"/>
</dbReference>
<keyword evidence="6 10" id="KW-0819">tRNA processing</keyword>
<dbReference type="OrthoDB" id="9786494at2"/>
<dbReference type="SUPFAM" id="SSF51905">
    <property type="entry name" value="FAD/NAD(P)-binding domain"/>
    <property type="match status" value="1"/>
</dbReference>
<evidence type="ECO:0000256" key="2">
    <source>
        <dbReference type="ARBA" id="ARBA00022603"/>
    </source>
</evidence>
<dbReference type="NCBIfam" id="NF002481">
    <property type="entry name" value="PRK01747.1-2"/>
    <property type="match status" value="1"/>
</dbReference>
<evidence type="ECO:0000259" key="12">
    <source>
        <dbReference type="Pfam" id="PF05430"/>
    </source>
</evidence>